<dbReference type="InterPro" id="IPR011711">
    <property type="entry name" value="GntR_C"/>
</dbReference>
<evidence type="ECO:0000259" key="4">
    <source>
        <dbReference type="PROSITE" id="PS50949"/>
    </source>
</evidence>
<keyword evidence="6" id="KW-1185">Reference proteome</keyword>
<dbReference type="InterPro" id="IPR008920">
    <property type="entry name" value="TF_FadR/GntR_C"/>
</dbReference>
<proteinExistence type="predicted"/>
<dbReference type="SMART" id="SM00345">
    <property type="entry name" value="HTH_GNTR"/>
    <property type="match status" value="1"/>
</dbReference>
<keyword evidence="3" id="KW-0804">Transcription</keyword>
<evidence type="ECO:0000313" key="6">
    <source>
        <dbReference type="Proteomes" id="UP001428817"/>
    </source>
</evidence>
<dbReference type="PRINTS" id="PR00035">
    <property type="entry name" value="HTHGNTR"/>
</dbReference>
<comment type="caution">
    <text evidence="5">The sequence shown here is derived from an EMBL/GenBank/DDBJ whole genome shotgun (WGS) entry which is preliminary data.</text>
</comment>
<sequence>MTVERSLRALLAEGGERGAFTPGAKLPPERDLVRLLDAPRSAVRRALDSLEREGTVIRQVGRGTFLSDTAPLRSDGAPANTSPAEIMQVRQLLEPQVATLAARVATQADLDRISECLQGGAGADSFESFERWDAKLHRAIAAAAHNGLLMNMFEVMNTARALPVWGSLKRRTSTPELRLCYHEEHTAIVSALLDRDPQGAGENMRVHLQHVSDSLLGRH</sequence>
<dbReference type="CDD" id="cd07377">
    <property type="entry name" value="WHTH_GntR"/>
    <property type="match status" value="1"/>
</dbReference>
<feature type="domain" description="HTH gntR-type" evidence="4">
    <location>
        <begin position="1"/>
        <end position="69"/>
    </location>
</feature>
<gene>
    <name evidence="5" type="ORF">GCM10023321_78350</name>
</gene>
<dbReference type="PROSITE" id="PS50949">
    <property type="entry name" value="HTH_GNTR"/>
    <property type="match status" value="1"/>
</dbReference>
<reference evidence="6" key="1">
    <citation type="journal article" date="2019" name="Int. J. Syst. Evol. Microbiol.">
        <title>The Global Catalogue of Microorganisms (GCM) 10K type strain sequencing project: providing services to taxonomists for standard genome sequencing and annotation.</title>
        <authorList>
            <consortium name="The Broad Institute Genomics Platform"/>
            <consortium name="The Broad Institute Genome Sequencing Center for Infectious Disease"/>
            <person name="Wu L."/>
            <person name="Ma J."/>
        </authorList>
    </citation>
    <scope>NUCLEOTIDE SEQUENCE [LARGE SCALE GENOMIC DNA]</scope>
    <source>
        <strain evidence="6">JCM 18303</strain>
    </source>
</reference>
<dbReference type="PANTHER" id="PTHR43537">
    <property type="entry name" value="TRANSCRIPTIONAL REGULATOR, GNTR FAMILY"/>
    <property type="match status" value="1"/>
</dbReference>
<dbReference type="Pfam" id="PF00392">
    <property type="entry name" value="GntR"/>
    <property type="match status" value="1"/>
</dbReference>
<accession>A0ABP9RC79</accession>
<keyword evidence="2" id="KW-0238">DNA-binding</keyword>
<evidence type="ECO:0000256" key="1">
    <source>
        <dbReference type="ARBA" id="ARBA00023015"/>
    </source>
</evidence>
<dbReference type="SUPFAM" id="SSF46785">
    <property type="entry name" value="Winged helix' DNA-binding domain"/>
    <property type="match status" value="1"/>
</dbReference>
<dbReference type="Gene3D" id="1.20.120.530">
    <property type="entry name" value="GntR ligand-binding domain-like"/>
    <property type="match status" value="1"/>
</dbReference>
<dbReference type="SMART" id="SM00895">
    <property type="entry name" value="FCD"/>
    <property type="match status" value="1"/>
</dbReference>
<organism evidence="5 6">
    <name type="scientific">Pseudonocardia eucalypti</name>
    <dbReference type="NCBI Taxonomy" id="648755"/>
    <lineage>
        <taxon>Bacteria</taxon>
        <taxon>Bacillati</taxon>
        <taxon>Actinomycetota</taxon>
        <taxon>Actinomycetes</taxon>
        <taxon>Pseudonocardiales</taxon>
        <taxon>Pseudonocardiaceae</taxon>
        <taxon>Pseudonocardia</taxon>
    </lineage>
</organism>
<dbReference type="InterPro" id="IPR036388">
    <property type="entry name" value="WH-like_DNA-bd_sf"/>
</dbReference>
<dbReference type="SUPFAM" id="SSF48008">
    <property type="entry name" value="GntR ligand-binding domain-like"/>
    <property type="match status" value="1"/>
</dbReference>
<evidence type="ECO:0000313" key="5">
    <source>
        <dbReference type="EMBL" id="GAA5174463.1"/>
    </source>
</evidence>
<dbReference type="InterPro" id="IPR000524">
    <property type="entry name" value="Tscrpt_reg_HTH_GntR"/>
</dbReference>
<dbReference type="Pfam" id="PF07729">
    <property type="entry name" value="FCD"/>
    <property type="match status" value="1"/>
</dbReference>
<protein>
    <submittedName>
        <fullName evidence="5">FCD domain-containing protein</fullName>
    </submittedName>
</protein>
<dbReference type="Gene3D" id="1.10.10.10">
    <property type="entry name" value="Winged helix-like DNA-binding domain superfamily/Winged helix DNA-binding domain"/>
    <property type="match status" value="1"/>
</dbReference>
<dbReference type="InterPro" id="IPR036390">
    <property type="entry name" value="WH_DNA-bd_sf"/>
</dbReference>
<name>A0ABP9RC79_9PSEU</name>
<evidence type="ECO:0000256" key="3">
    <source>
        <dbReference type="ARBA" id="ARBA00023163"/>
    </source>
</evidence>
<dbReference type="RefSeq" id="WP_185062092.1">
    <property type="nucleotide sequence ID" value="NZ_BAABJP010000062.1"/>
</dbReference>
<evidence type="ECO:0000256" key="2">
    <source>
        <dbReference type="ARBA" id="ARBA00023125"/>
    </source>
</evidence>
<dbReference type="PANTHER" id="PTHR43537:SF5">
    <property type="entry name" value="UXU OPERON TRANSCRIPTIONAL REGULATOR"/>
    <property type="match status" value="1"/>
</dbReference>
<dbReference type="EMBL" id="BAABJP010000062">
    <property type="protein sequence ID" value="GAA5174463.1"/>
    <property type="molecule type" value="Genomic_DNA"/>
</dbReference>
<keyword evidence="1" id="KW-0805">Transcription regulation</keyword>
<dbReference type="Proteomes" id="UP001428817">
    <property type="component" value="Unassembled WGS sequence"/>
</dbReference>